<name>A0AAW6FHN0_9BACT</name>
<dbReference type="Pfam" id="PF00578">
    <property type="entry name" value="AhpC-TSA"/>
    <property type="match status" value="1"/>
</dbReference>
<comment type="caution">
    <text evidence="6">The sequence shown here is derived from an EMBL/GenBank/DDBJ whole genome shotgun (WGS) entry which is preliminary data.</text>
</comment>
<dbReference type="InterPro" id="IPR017937">
    <property type="entry name" value="Thioredoxin_CS"/>
</dbReference>
<comment type="subcellular location">
    <subcellularLocation>
        <location evidence="1">Cell envelope</location>
    </subcellularLocation>
</comment>
<dbReference type="PROSITE" id="PS00194">
    <property type="entry name" value="THIOREDOXIN_1"/>
    <property type="match status" value="1"/>
</dbReference>
<dbReference type="InterPro" id="IPR025380">
    <property type="entry name" value="DUF4369"/>
</dbReference>
<dbReference type="GO" id="GO:0016209">
    <property type="term" value="F:antioxidant activity"/>
    <property type="evidence" value="ECO:0007669"/>
    <property type="project" value="InterPro"/>
</dbReference>
<organism evidence="6 7">
    <name type="scientific">Odoribacter splanchnicus</name>
    <dbReference type="NCBI Taxonomy" id="28118"/>
    <lineage>
        <taxon>Bacteria</taxon>
        <taxon>Pseudomonadati</taxon>
        <taxon>Bacteroidota</taxon>
        <taxon>Bacteroidia</taxon>
        <taxon>Bacteroidales</taxon>
        <taxon>Odoribacteraceae</taxon>
        <taxon>Odoribacter</taxon>
    </lineage>
</organism>
<dbReference type="GO" id="GO:0016491">
    <property type="term" value="F:oxidoreductase activity"/>
    <property type="evidence" value="ECO:0007669"/>
    <property type="project" value="InterPro"/>
</dbReference>
<protein>
    <submittedName>
        <fullName evidence="6">TlpA disulfide reductase family protein</fullName>
    </submittedName>
</protein>
<evidence type="ECO:0000256" key="3">
    <source>
        <dbReference type="ARBA" id="ARBA00023157"/>
    </source>
</evidence>
<evidence type="ECO:0000256" key="2">
    <source>
        <dbReference type="ARBA" id="ARBA00022748"/>
    </source>
</evidence>
<dbReference type="InterPro" id="IPR000866">
    <property type="entry name" value="AhpC/TSA"/>
</dbReference>
<dbReference type="PROSITE" id="PS51257">
    <property type="entry name" value="PROKAR_LIPOPROTEIN"/>
    <property type="match status" value="1"/>
</dbReference>
<dbReference type="PANTHER" id="PTHR42852">
    <property type="entry name" value="THIOL:DISULFIDE INTERCHANGE PROTEIN DSBE"/>
    <property type="match status" value="1"/>
</dbReference>
<keyword evidence="3" id="KW-1015">Disulfide bond</keyword>
<dbReference type="SUPFAM" id="SSF52833">
    <property type="entry name" value="Thioredoxin-like"/>
    <property type="match status" value="1"/>
</dbReference>
<keyword evidence="4" id="KW-0676">Redox-active center</keyword>
<feature type="domain" description="Thioredoxin" evidence="5">
    <location>
        <begin position="248"/>
        <end position="391"/>
    </location>
</feature>
<dbReference type="Proteomes" id="UP001212263">
    <property type="component" value="Unassembled WGS sequence"/>
</dbReference>
<evidence type="ECO:0000313" key="7">
    <source>
        <dbReference type="Proteomes" id="UP001212263"/>
    </source>
</evidence>
<dbReference type="GO" id="GO:0030313">
    <property type="term" value="C:cell envelope"/>
    <property type="evidence" value="ECO:0007669"/>
    <property type="project" value="UniProtKB-SubCell"/>
</dbReference>
<gene>
    <name evidence="6" type="ORF">PN645_07195</name>
</gene>
<dbReference type="Pfam" id="PF14289">
    <property type="entry name" value="DUF4369"/>
    <property type="match status" value="1"/>
</dbReference>
<reference evidence="6" key="1">
    <citation type="submission" date="2023-01" db="EMBL/GenBank/DDBJ databases">
        <title>Human gut microbiome strain richness.</title>
        <authorList>
            <person name="Chen-Liaw A."/>
        </authorList>
    </citation>
    <scope>NUCLEOTIDE SEQUENCE</scope>
    <source>
        <strain evidence="6">RTP21484st1_B7_RTP21484_190118</strain>
    </source>
</reference>
<sequence length="393" mass="45526">MKSIVTGMMKMNQWILLFSLILGLGGTGCENREPGIITIMGEIKGLPEGWVRLYTCPPSNLLLDSCEIREGKYKLKGKLDDPQLGMLFFDVKPEYQPNFMPMVRLFLQPTIMKVYSEREDMKGSLKVENAPLNEQLIACEQFLKSLPEYKQATVLTDSIQLAFYKADMVKVRSMSVVRDSLYQVLIDRVFEKEPEASHSEVVAYLASQYSSPMSGDRVERIVERFDSSFRNSYYVAQMKQFAENDRLLTAGKVFPDFQVFDTLGKTYTLADFKGKYLFVEFSASWCGWCKKEIPHIRKAYEQLKDRNIVFITMMMDTEREQWIRDMKREEIGWLCLTDLKGMKKSPLVDAYNLRGLPDSFVVDPEGYIIRRDLRGGEVLDYLSEVVTEYQNEF</sequence>
<dbReference type="InterPro" id="IPR013766">
    <property type="entry name" value="Thioredoxin_domain"/>
</dbReference>
<evidence type="ECO:0000313" key="6">
    <source>
        <dbReference type="EMBL" id="MDB9222794.1"/>
    </source>
</evidence>
<dbReference type="InterPro" id="IPR036249">
    <property type="entry name" value="Thioredoxin-like_sf"/>
</dbReference>
<dbReference type="CDD" id="cd02966">
    <property type="entry name" value="TlpA_like_family"/>
    <property type="match status" value="1"/>
</dbReference>
<proteinExistence type="predicted"/>
<evidence type="ECO:0000259" key="5">
    <source>
        <dbReference type="PROSITE" id="PS51352"/>
    </source>
</evidence>
<evidence type="ECO:0000256" key="1">
    <source>
        <dbReference type="ARBA" id="ARBA00004196"/>
    </source>
</evidence>
<dbReference type="PANTHER" id="PTHR42852:SF6">
    <property type="entry name" value="THIOL:DISULFIDE INTERCHANGE PROTEIN DSBE"/>
    <property type="match status" value="1"/>
</dbReference>
<evidence type="ECO:0000256" key="4">
    <source>
        <dbReference type="ARBA" id="ARBA00023284"/>
    </source>
</evidence>
<dbReference type="GO" id="GO:0017004">
    <property type="term" value="P:cytochrome complex assembly"/>
    <property type="evidence" value="ECO:0007669"/>
    <property type="project" value="UniProtKB-KW"/>
</dbReference>
<dbReference type="Gene3D" id="3.40.30.10">
    <property type="entry name" value="Glutaredoxin"/>
    <property type="match status" value="1"/>
</dbReference>
<keyword evidence="2" id="KW-0201">Cytochrome c-type biogenesis</keyword>
<dbReference type="RefSeq" id="WP_140403427.1">
    <property type="nucleotide sequence ID" value="NZ_CABJFF010000013.1"/>
</dbReference>
<dbReference type="AlphaFoldDB" id="A0AAW6FHN0"/>
<dbReference type="EMBL" id="JAQMRD010000007">
    <property type="protein sequence ID" value="MDB9222794.1"/>
    <property type="molecule type" value="Genomic_DNA"/>
</dbReference>
<dbReference type="InterPro" id="IPR050553">
    <property type="entry name" value="Thioredoxin_ResA/DsbE_sf"/>
</dbReference>
<accession>A0AAW6FHN0</accession>
<dbReference type="PROSITE" id="PS51352">
    <property type="entry name" value="THIOREDOXIN_2"/>
    <property type="match status" value="1"/>
</dbReference>